<dbReference type="PANTHER" id="PTHR31232">
    <property type="match status" value="1"/>
</dbReference>
<name>A0A1U7Z9S1_NELNU</name>
<feature type="signal peptide" evidence="6">
    <location>
        <begin position="1"/>
        <end position="22"/>
    </location>
</feature>
<dbReference type="PANTHER" id="PTHR31232:SF18">
    <property type="entry name" value="S-PROTEIN HOMOLOG"/>
    <property type="match status" value="1"/>
</dbReference>
<dbReference type="GO" id="GO:0005576">
    <property type="term" value="C:extracellular region"/>
    <property type="evidence" value="ECO:0007669"/>
    <property type="project" value="UniProtKB-SubCell"/>
</dbReference>
<dbReference type="Proteomes" id="UP000189703">
    <property type="component" value="Unplaced"/>
</dbReference>
<organism evidence="7 8">
    <name type="scientific">Nelumbo nucifera</name>
    <name type="common">Sacred lotus</name>
    <dbReference type="NCBI Taxonomy" id="4432"/>
    <lineage>
        <taxon>Eukaryota</taxon>
        <taxon>Viridiplantae</taxon>
        <taxon>Streptophyta</taxon>
        <taxon>Embryophyta</taxon>
        <taxon>Tracheophyta</taxon>
        <taxon>Spermatophyta</taxon>
        <taxon>Magnoliopsida</taxon>
        <taxon>Proteales</taxon>
        <taxon>Nelumbonaceae</taxon>
        <taxon>Nelumbo</taxon>
    </lineage>
</organism>
<evidence type="ECO:0000256" key="6">
    <source>
        <dbReference type="RuleBase" id="RU367044"/>
    </source>
</evidence>
<dbReference type="AlphaFoldDB" id="A0A1U7Z9S1"/>
<keyword evidence="7" id="KW-1185">Reference proteome</keyword>
<dbReference type="GeneID" id="104587833"/>
<keyword evidence="5 6" id="KW-0732">Signal</keyword>
<accession>A0A1U7Z9S1</accession>
<dbReference type="RefSeq" id="XP_010243875.1">
    <property type="nucleotide sequence ID" value="XM_010245573.1"/>
</dbReference>
<protein>
    <recommendedName>
        <fullName evidence="6">S-protein homolog</fullName>
    </recommendedName>
</protein>
<keyword evidence="4 6" id="KW-0964">Secreted</keyword>
<dbReference type="OrthoDB" id="1841900at2759"/>
<evidence type="ECO:0000313" key="8">
    <source>
        <dbReference type="RefSeq" id="XP_010243875.1"/>
    </source>
</evidence>
<dbReference type="InterPro" id="IPR010264">
    <property type="entry name" value="Self-incomp_S1"/>
</dbReference>
<comment type="similarity">
    <text evidence="2 6">Belongs to the plant self-incompatibility (S1) protein family.</text>
</comment>
<sequence>MKISNAYVFMYALVLVLWLSEAERHVRVANDLGQGLNLTIHCRSHNDDLGLKELPYGFYFEWAFNSNIWGSTVFYCDMGWQQGSGHYDVFVARRDNSRCHYRCWWVARQDGLYALDEQHNVYNFWFPWNKTAPGVLL</sequence>
<evidence type="ECO:0000256" key="5">
    <source>
        <dbReference type="ARBA" id="ARBA00022729"/>
    </source>
</evidence>
<keyword evidence="3 6" id="KW-0713">Self-incompatibility</keyword>
<evidence type="ECO:0000313" key="7">
    <source>
        <dbReference type="Proteomes" id="UP000189703"/>
    </source>
</evidence>
<dbReference type="eggNOG" id="ENOG502ST0V">
    <property type="taxonomic scope" value="Eukaryota"/>
</dbReference>
<evidence type="ECO:0000256" key="2">
    <source>
        <dbReference type="ARBA" id="ARBA00005581"/>
    </source>
</evidence>
<gene>
    <name evidence="8" type="primary">LOC104587833</name>
</gene>
<evidence type="ECO:0000256" key="3">
    <source>
        <dbReference type="ARBA" id="ARBA00022471"/>
    </source>
</evidence>
<proteinExistence type="inferred from homology"/>
<dbReference type="GO" id="GO:0060320">
    <property type="term" value="P:rejection of self pollen"/>
    <property type="evidence" value="ECO:0007669"/>
    <property type="project" value="UniProtKB-KW"/>
</dbReference>
<reference evidence="8" key="1">
    <citation type="submission" date="2025-08" db="UniProtKB">
        <authorList>
            <consortium name="RefSeq"/>
        </authorList>
    </citation>
    <scope>IDENTIFICATION</scope>
</reference>
<dbReference type="Pfam" id="PF05938">
    <property type="entry name" value="Self-incomp_S1"/>
    <property type="match status" value="1"/>
</dbReference>
<dbReference type="OMA" id="CENECSW"/>
<evidence type="ECO:0000256" key="1">
    <source>
        <dbReference type="ARBA" id="ARBA00004613"/>
    </source>
</evidence>
<dbReference type="KEGG" id="nnu:104587833"/>
<feature type="chain" id="PRO_5043056592" description="S-protein homolog" evidence="6">
    <location>
        <begin position="23"/>
        <end position="137"/>
    </location>
</feature>
<evidence type="ECO:0000256" key="4">
    <source>
        <dbReference type="ARBA" id="ARBA00022525"/>
    </source>
</evidence>
<comment type="subcellular location">
    <subcellularLocation>
        <location evidence="1 6">Secreted</location>
    </subcellularLocation>
</comment>